<gene>
    <name evidence="1" type="ORF">APZ42_009126</name>
</gene>
<dbReference type="PANTHER" id="PTHR33053">
    <property type="entry name" value="PROTEIN, PUTATIVE-RELATED"/>
    <property type="match status" value="1"/>
</dbReference>
<evidence type="ECO:0000313" key="1">
    <source>
        <dbReference type="EMBL" id="KZR96500.1"/>
    </source>
</evidence>
<dbReference type="EMBL" id="LRGB01024763">
    <property type="protein sequence ID" value="KZR96500.1"/>
    <property type="molecule type" value="Genomic_DNA"/>
</dbReference>
<accession>A0A162BRC2</accession>
<proteinExistence type="predicted"/>
<dbReference type="PANTHER" id="PTHR33053:SF24">
    <property type="entry name" value="TRANSPOSASE DOMAIN-CONTAINING PROTEIN"/>
    <property type="match status" value="1"/>
</dbReference>
<sequence>VHLTSYEVDHSAGENHLAVVSRVKLNTVEDLQSETSNFYDGETNWVSSDSDVDNDGGLETLSTTLLDEKLIFRQTKTISSFREKLASWVVDCQVNQSHVDKLLLILKTIPESHLLDLPETCRSLLHTVRKTPLKIVDPGHYHHLGIANGILQMLFKLKIINLSNPKIKLIVNVDGIPIAKSSGSQFWPILGLIVDILNSKPFLIGIYHGHSKPKNANLFLEDFVNEMLQLTESGLVSNGQNLKIELLGFVCDAPARAYISATKSHSGYSSCSKCIEEGDWEGKVVFLNENAPLRSDATFRKREHEDHHTGKTILERLPIDMVQSFPLDYMHLVCLGIMRKLLWAWIRGSLKCRIGLRSVNKISNFLLVISSYIPADFARKPRSLCELARWKATELRQFLLYTGPVVLKPILPKPLYLHFLLLHTGIKILIHKLLSQQFNDYAKQLLVLFVSQCRELYGNDFLSYNVHNLIHLADDVKTFGHLDNFCAFPFENHLQQIKKLIRKHDKPLPQVIRRIIEIEKNLLNEAEKEEVGAVTLTRKHLNGPVLNNCSGSQFMCLTVKSYCNLKSYTAADCCVILHGETIVKICNFVQNELGIFFVGQQCKVKKN</sequence>
<dbReference type="OrthoDB" id="6359149at2759"/>
<evidence type="ECO:0000313" key="2">
    <source>
        <dbReference type="Proteomes" id="UP000076858"/>
    </source>
</evidence>
<protein>
    <recommendedName>
        <fullName evidence="3">DUF4218 domain-containing protein</fullName>
    </recommendedName>
</protein>
<feature type="non-terminal residue" evidence="1">
    <location>
        <position position="1"/>
    </location>
</feature>
<organism evidence="1 2">
    <name type="scientific">Daphnia magna</name>
    <dbReference type="NCBI Taxonomy" id="35525"/>
    <lineage>
        <taxon>Eukaryota</taxon>
        <taxon>Metazoa</taxon>
        <taxon>Ecdysozoa</taxon>
        <taxon>Arthropoda</taxon>
        <taxon>Crustacea</taxon>
        <taxon>Branchiopoda</taxon>
        <taxon>Diplostraca</taxon>
        <taxon>Cladocera</taxon>
        <taxon>Anomopoda</taxon>
        <taxon>Daphniidae</taxon>
        <taxon>Daphnia</taxon>
    </lineage>
</organism>
<reference evidence="1 2" key="1">
    <citation type="submission" date="2016-03" db="EMBL/GenBank/DDBJ databases">
        <title>EvidentialGene: Evidence-directed Construction of Genes on Genomes.</title>
        <authorList>
            <person name="Gilbert D.G."/>
            <person name="Choi J.-H."/>
            <person name="Mockaitis K."/>
            <person name="Colbourne J."/>
            <person name="Pfrender M."/>
        </authorList>
    </citation>
    <scope>NUCLEOTIDE SEQUENCE [LARGE SCALE GENOMIC DNA]</scope>
    <source>
        <strain evidence="1 2">Xinb3</strain>
        <tissue evidence="1">Complete organism</tissue>
    </source>
</reference>
<name>A0A162BRC2_9CRUS</name>
<feature type="non-terminal residue" evidence="1">
    <location>
        <position position="607"/>
    </location>
</feature>
<keyword evidence="2" id="KW-1185">Reference proteome</keyword>
<evidence type="ECO:0008006" key="3">
    <source>
        <dbReference type="Google" id="ProtNLM"/>
    </source>
</evidence>
<dbReference type="Proteomes" id="UP000076858">
    <property type="component" value="Unassembled WGS sequence"/>
</dbReference>
<dbReference type="AlphaFoldDB" id="A0A162BRC2"/>
<comment type="caution">
    <text evidence="1">The sequence shown here is derived from an EMBL/GenBank/DDBJ whole genome shotgun (WGS) entry which is preliminary data.</text>
</comment>